<keyword evidence="1" id="KW-0067">ATP-binding</keyword>
<dbReference type="PANTHER" id="PTHR15004">
    <property type="entry name" value="GLUTAMYL-TRNA(GLN) AMIDOTRANSFERASE SUBUNIT C, MITOCHONDRIAL"/>
    <property type="match status" value="1"/>
</dbReference>
<evidence type="ECO:0000313" key="3">
    <source>
        <dbReference type="Proteomes" id="UP000266118"/>
    </source>
</evidence>
<dbReference type="GO" id="GO:0070681">
    <property type="term" value="P:glutaminyl-tRNAGln biosynthesis via transamidation"/>
    <property type="evidence" value="ECO:0007669"/>
    <property type="project" value="TreeGrafter"/>
</dbReference>
<dbReference type="PANTHER" id="PTHR15004:SF0">
    <property type="entry name" value="GLUTAMYL-TRNA(GLN) AMIDOTRANSFERASE SUBUNIT C, MITOCHONDRIAL"/>
    <property type="match status" value="1"/>
</dbReference>
<dbReference type="AlphaFoldDB" id="A0A386HUP7"/>
<dbReference type="GO" id="GO:0006450">
    <property type="term" value="P:regulation of translational fidelity"/>
    <property type="evidence" value="ECO:0007669"/>
    <property type="project" value="InterPro"/>
</dbReference>
<comment type="similarity">
    <text evidence="1">Belongs to the GatC family.</text>
</comment>
<dbReference type="EC" id="6.3.5.-" evidence="1"/>
<dbReference type="InterPro" id="IPR003837">
    <property type="entry name" value="GatC"/>
</dbReference>
<dbReference type="GO" id="GO:0005524">
    <property type="term" value="F:ATP binding"/>
    <property type="evidence" value="ECO:0007669"/>
    <property type="project" value="UniProtKB-KW"/>
</dbReference>
<comment type="function">
    <text evidence="1">Allows the formation of correctly charged Asn-tRNA(Asn) or Gln-tRNA(Gln) through the transamidation of misacylated Asp-tRNA(Asn) or Glu-tRNA(Gln) in organisms which lack either or both of asparaginyl-tRNA or glutaminyl-tRNA synthetases. The reaction takes place in the presence of glutamine and ATP through an activated phospho-Asp-tRNA(Asn) or phospho-Glu-tRNA(Gln).</text>
</comment>
<evidence type="ECO:0000256" key="1">
    <source>
        <dbReference type="HAMAP-Rule" id="MF_00122"/>
    </source>
</evidence>
<keyword evidence="2" id="KW-0808">Transferase</keyword>
<dbReference type="Pfam" id="PF02686">
    <property type="entry name" value="GatC"/>
    <property type="match status" value="1"/>
</dbReference>
<reference evidence="2 3" key="1">
    <citation type="submission" date="2018-09" db="EMBL/GenBank/DDBJ databases">
        <title>Arachidicoccus sp. nov., a bacterium isolated from soil.</title>
        <authorList>
            <person name="Weon H.-Y."/>
            <person name="Kwon S.-W."/>
            <person name="Lee S.A."/>
        </authorList>
    </citation>
    <scope>NUCLEOTIDE SEQUENCE [LARGE SCALE GENOMIC DNA]</scope>
    <source>
        <strain evidence="2 3">KIS59-12</strain>
    </source>
</reference>
<comment type="subunit">
    <text evidence="1">Heterotrimer of A, B and C subunits.</text>
</comment>
<keyword evidence="1" id="KW-0547">Nucleotide-binding</keyword>
<dbReference type="GO" id="GO:0006412">
    <property type="term" value="P:translation"/>
    <property type="evidence" value="ECO:0007669"/>
    <property type="project" value="UniProtKB-UniRule"/>
</dbReference>
<accession>A0A386HUP7</accession>
<gene>
    <name evidence="1 2" type="primary">gatC</name>
    <name evidence="2" type="ORF">D6B99_15460</name>
</gene>
<proteinExistence type="inferred from homology"/>
<dbReference type="OrthoDB" id="9813938at2"/>
<comment type="catalytic activity">
    <reaction evidence="1">
        <text>L-glutamyl-tRNA(Gln) + L-glutamine + ATP + H2O = L-glutaminyl-tRNA(Gln) + L-glutamate + ADP + phosphate + H(+)</text>
        <dbReference type="Rhea" id="RHEA:17521"/>
        <dbReference type="Rhea" id="RHEA-COMP:9681"/>
        <dbReference type="Rhea" id="RHEA-COMP:9684"/>
        <dbReference type="ChEBI" id="CHEBI:15377"/>
        <dbReference type="ChEBI" id="CHEBI:15378"/>
        <dbReference type="ChEBI" id="CHEBI:29985"/>
        <dbReference type="ChEBI" id="CHEBI:30616"/>
        <dbReference type="ChEBI" id="CHEBI:43474"/>
        <dbReference type="ChEBI" id="CHEBI:58359"/>
        <dbReference type="ChEBI" id="CHEBI:78520"/>
        <dbReference type="ChEBI" id="CHEBI:78521"/>
        <dbReference type="ChEBI" id="CHEBI:456216"/>
    </reaction>
</comment>
<keyword evidence="1" id="KW-0648">Protein biosynthesis</keyword>
<dbReference type="InterPro" id="IPR036113">
    <property type="entry name" value="Asp/Glu-ADT_sf_sub_c"/>
</dbReference>
<dbReference type="SUPFAM" id="SSF141000">
    <property type="entry name" value="Glu-tRNAGln amidotransferase C subunit"/>
    <property type="match status" value="1"/>
</dbReference>
<protein>
    <recommendedName>
        <fullName evidence="1">Aspartyl/glutamyl-tRNA(Asn/Gln) amidotransferase subunit C</fullName>
        <shortName evidence="1">Asp/Glu-ADT subunit C</shortName>
        <ecNumber evidence="1">6.3.5.-</ecNumber>
    </recommendedName>
</protein>
<keyword evidence="3" id="KW-1185">Reference proteome</keyword>
<dbReference type="GO" id="GO:0050566">
    <property type="term" value="F:asparaginyl-tRNA synthase (glutamine-hydrolyzing) activity"/>
    <property type="evidence" value="ECO:0007669"/>
    <property type="project" value="RHEA"/>
</dbReference>
<dbReference type="KEGG" id="ark:D6B99_15460"/>
<dbReference type="HAMAP" id="MF_00122">
    <property type="entry name" value="GatC"/>
    <property type="match status" value="1"/>
</dbReference>
<keyword evidence="1" id="KW-0436">Ligase</keyword>
<dbReference type="GO" id="GO:0016740">
    <property type="term" value="F:transferase activity"/>
    <property type="evidence" value="ECO:0007669"/>
    <property type="project" value="UniProtKB-KW"/>
</dbReference>
<dbReference type="EMBL" id="CP032489">
    <property type="protein sequence ID" value="AYD49472.1"/>
    <property type="molecule type" value="Genomic_DNA"/>
</dbReference>
<dbReference type="NCBIfam" id="TIGR00135">
    <property type="entry name" value="gatC"/>
    <property type="match status" value="1"/>
</dbReference>
<dbReference type="Proteomes" id="UP000266118">
    <property type="component" value="Chromosome"/>
</dbReference>
<comment type="catalytic activity">
    <reaction evidence="1">
        <text>L-aspartyl-tRNA(Asn) + L-glutamine + ATP + H2O = L-asparaginyl-tRNA(Asn) + L-glutamate + ADP + phosphate + 2 H(+)</text>
        <dbReference type="Rhea" id="RHEA:14513"/>
        <dbReference type="Rhea" id="RHEA-COMP:9674"/>
        <dbReference type="Rhea" id="RHEA-COMP:9677"/>
        <dbReference type="ChEBI" id="CHEBI:15377"/>
        <dbReference type="ChEBI" id="CHEBI:15378"/>
        <dbReference type="ChEBI" id="CHEBI:29985"/>
        <dbReference type="ChEBI" id="CHEBI:30616"/>
        <dbReference type="ChEBI" id="CHEBI:43474"/>
        <dbReference type="ChEBI" id="CHEBI:58359"/>
        <dbReference type="ChEBI" id="CHEBI:78515"/>
        <dbReference type="ChEBI" id="CHEBI:78516"/>
        <dbReference type="ChEBI" id="CHEBI:456216"/>
    </reaction>
</comment>
<dbReference type="GO" id="GO:0050567">
    <property type="term" value="F:glutaminyl-tRNA synthase (glutamine-hydrolyzing) activity"/>
    <property type="evidence" value="ECO:0007669"/>
    <property type="project" value="UniProtKB-UniRule"/>
</dbReference>
<organism evidence="2 3">
    <name type="scientific">Arachidicoccus soli</name>
    <dbReference type="NCBI Taxonomy" id="2341117"/>
    <lineage>
        <taxon>Bacteria</taxon>
        <taxon>Pseudomonadati</taxon>
        <taxon>Bacteroidota</taxon>
        <taxon>Chitinophagia</taxon>
        <taxon>Chitinophagales</taxon>
        <taxon>Chitinophagaceae</taxon>
        <taxon>Arachidicoccus</taxon>
    </lineage>
</organism>
<sequence length="97" mass="11096">MVEITNKLVDDLAHLSRLTFNEEEKEAIKSDLKEMISFVEKLNEVDTSNVEPLLHITPHQNILRDDVIEGSITREEALKNVPNTDGEYILVPKVIKK</sequence>
<name>A0A386HUP7_9BACT</name>
<dbReference type="Gene3D" id="1.10.20.60">
    <property type="entry name" value="Glu-tRNAGln amidotransferase C subunit, N-terminal domain"/>
    <property type="match status" value="1"/>
</dbReference>
<evidence type="ECO:0000313" key="2">
    <source>
        <dbReference type="EMBL" id="AYD49472.1"/>
    </source>
</evidence>